<organism evidence="3 4">
    <name type="scientific">Nannocystis pusilla</name>
    <dbReference type="NCBI Taxonomy" id="889268"/>
    <lineage>
        <taxon>Bacteria</taxon>
        <taxon>Pseudomonadati</taxon>
        <taxon>Myxococcota</taxon>
        <taxon>Polyangia</taxon>
        <taxon>Nannocystales</taxon>
        <taxon>Nannocystaceae</taxon>
        <taxon>Nannocystis</taxon>
    </lineage>
</organism>
<evidence type="ECO:0000313" key="3">
    <source>
        <dbReference type="EMBL" id="MBZ5713303.1"/>
    </source>
</evidence>
<keyword evidence="4" id="KW-1185">Reference proteome</keyword>
<accession>A0ABS7TYG6</accession>
<dbReference type="EMBL" id="JAIRAU010000040">
    <property type="protein sequence ID" value="MBZ5713303.1"/>
    <property type="molecule type" value="Genomic_DNA"/>
</dbReference>
<evidence type="ECO:0000256" key="1">
    <source>
        <dbReference type="SAM" id="MobiDB-lite"/>
    </source>
</evidence>
<dbReference type="Proteomes" id="UP001139031">
    <property type="component" value="Unassembled WGS sequence"/>
</dbReference>
<evidence type="ECO:0008006" key="5">
    <source>
        <dbReference type="Google" id="ProtNLM"/>
    </source>
</evidence>
<feature type="chain" id="PRO_5047252667" description="Lipoprotein" evidence="2">
    <location>
        <begin position="20"/>
        <end position="205"/>
    </location>
</feature>
<reference evidence="3" key="1">
    <citation type="submission" date="2021-08" db="EMBL/GenBank/DDBJ databases">
        <authorList>
            <person name="Stevens D.C."/>
        </authorList>
    </citation>
    <scope>NUCLEOTIDE SEQUENCE</scope>
    <source>
        <strain evidence="3">DSM 53165</strain>
    </source>
</reference>
<evidence type="ECO:0000256" key="2">
    <source>
        <dbReference type="SAM" id="SignalP"/>
    </source>
</evidence>
<evidence type="ECO:0000313" key="4">
    <source>
        <dbReference type="Proteomes" id="UP001139031"/>
    </source>
</evidence>
<proteinExistence type="predicted"/>
<feature type="region of interest" description="Disordered" evidence="1">
    <location>
        <begin position="21"/>
        <end position="54"/>
    </location>
</feature>
<protein>
    <recommendedName>
        <fullName evidence="5">Lipoprotein</fullName>
    </recommendedName>
</protein>
<gene>
    <name evidence="3" type="ORF">K7C98_29050</name>
</gene>
<feature type="signal peptide" evidence="2">
    <location>
        <begin position="1"/>
        <end position="19"/>
    </location>
</feature>
<sequence>MRLIAYSCLISLTLGLACAPKPDSGDSHETTTTGSGDPHEATTTDSIEPTPCEGAATPIDATAIAYPIATDLPDCSDYESGTGCWDGPPDGSVLVHLTDRTYTCDPAAEYEQCGTWVLSFAIPAEYQAPGLYHLTGPAIRGSAVKFPEPAPDGQCEVASELLDATLEITAIDDTGVTGRLCHVQSPLFAGAGIDVEGSFSAPLCD</sequence>
<dbReference type="RefSeq" id="WP_224195046.1">
    <property type="nucleotide sequence ID" value="NZ_JAIRAU010000040.1"/>
</dbReference>
<dbReference type="PROSITE" id="PS51257">
    <property type="entry name" value="PROKAR_LIPOPROTEIN"/>
    <property type="match status" value="1"/>
</dbReference>
<comment type="caution">
    <text evidence="3">The sequence shown here is derived from an EMBL/GenBank/DDBJ whole genome shotgun (WGS) entry which is preliminary data.</text>
</comment>
<name>A0ABS7TYG6_9BACT</name>
<keyword evidence="2" id="KW-0732">Signal</keyword>